<dbReference type="Proteomes" id="UP000828251">
    <property type="component" value="Unassembled WGS sequence"/>
</dbReference>
<feature type="compositionally biased region" description="Low complexity" evidence="1">
    <location>
        <begin position="35"/>
        <end position="55"/>
    </location>
</feature>
<feature type="region of interest" description="Disordered" evidence="1">
    <location>
        <begin position="138"/>
        <end position="178"/>
    </location>
</feature>
<dbReference type="OrthoDB" id="991991at2759"/>
<name>A0A9D3UIL1_9ROSI</name>
<comment type="caution">
    <text evidence="2">The sequence shown here is derived from an EMBL/GenBank/DDBJ whole genome shotgun (WGS) entry which is preliminary data.</text>
</comment>
<dbReference type="EMBL" id="JAIQCV010000011">
    <property type="protein sequence ID" value="KAH1045773.1"/>
    <property type="molecule type" value="Genomic_DNA"/>
</dbReference>
<sequence>MSNFPQGSPLKNSYAQQPAGITDESNKEELSYMGQEQNQNQNQNQNHQHQQAEQPQQPPLSVGISPEQHPPHPNDGYPLESRDSSNHKKPSKNTSYEEFVAAEEERQRLILSEDMDSNGFPNSWPKVSPPRFLPVTVAPATVEPPSPEKDFSPPTVTRNIESPPLPPPPPPSKCCIIL</sequence>
<reference evidence="2 3" key="1">
    <citation type="journal article" date="2021" name="Plant Biotechnol. J.">
        <title>Multi-omics assisted identification of the key and species-specific regulatory components of drought-tolerant mechanisms in Gossypium stocksii.</title>
        <authorList>
            <person name="Yu D."/>
            <person name="Ke L."/>
            <person name="Zhang D."/>
            <person name="Wu Y."/>
            <person name="Sun Y."/>
            <person name="Mei J."/>
            <person name="Sun J."/>
            <person name="Sun Y."/>
        </authorList>
    </citation>
    <scope>NUCLEOTIDE SEQUENCE [LARGE SCALE GENOMIC DNA]</scope>
    <source>
        <strain evidence="3">cv. E1</strain>
        <tissue evidence="2">Leaf</tissue>
    </source>
</reference>
<accession>A0A9D3UIL1</accession>
<dbReference type="AlphaFoldDB" id="A0A9D3UIL1"/>
<feature type="compositionally biased region" description="Pro residues" evidence="1">
    <location>
        <begin position="163"/>
        <end position="172"/>
    </location>
</feature>
<evidence type="ECO:0000256" key="1">
    <source>
        <dbReference type="SAM" id="MobiDB-lite"/>
    </source>
</evidence>
<protein>
    <submittedName>
        <fullName evidence="2">Uncharacterized protein</fullName>
    </submittedName>
</protein>
<evidence type="ECO:0000313" key="2">
    <source>
        <dbReference type="EMBL" id="KAH1045773.1"/>
    </source>
</evidence>
<organism evidence="2 3">
    <name type="scientific">Gossypium stocksii</name>
    <dbReference type="NCBI Taxonomy" id="47602"/>
    <lineage>
        <taxon>Eukaryota</taxon>
        <taxon>Viridiplantae</taxon>
        <taxon>Streptophyta</taxon>
        <taxon>Embryophyta</taxon>
        <taxon>Tracheophyta</taxon>
        <taxon>Spermatophyta</taxon>
        <taxon>Magnoliopsida</taxon>
        <taxon>eudicotyledons</taxon>
        <taxon>Gunneridae</taxon>
        <taxon>Pentapetalae</taxon>
        <taxon>rosids</taxon>
        <taxon>malvids</taxon>
        <taxon>Malvales</taxon>
        <taxon>Malvaceae</taxon>
        <taxon>Malvoideae</taxon>
        <taxon>Gossypium</taxon>
    </lineage>
</organism>
<proteinExistence type="predicted"/>
<evidence type="ECO:0000313" key="3">
    <source>
        <dbReference type="Proteomes" id="UP000828251"/>
    </source>
</evidence>
<feature type="compositionally biased region" description="Polar residues" evidence="1">
    <location>
        <begin position="1"/>
        <end position="16"/>
    </location>
</feature>
<feature type="region of interest" description="Disordered" evidence="1">
    <location>
        <begin position="1"/>
        <end position="101"/>
    </location>
</feature>
<keyword evidence="3" id="KW-1185">Reference proteome</keyword>
<gene>
    <name evidence="2" type="ORF">J1N35_036557</name>
</gene>